<dbReference type="InterPro" id="IPR006221">
    <property type="entry name" value="TrpG/PapA_dom"/>
</dbReference>
<feature type="domain" description="Chorismate-utilising enzyme C-terminal" evidence="4">
    <location>
        <begin position="250"/>
        <end position="501"/>
    </location>
</feature>
<keyword evidence="2" id="KW-0028">Amino-acid biosynthesis</keyword>
<comment type="pathway">
    <text evidence="2">Amino-acid biosynthesis; L-tryptophan biosynthesis; L-tryptophan from chorismate: step 1/5.</text>
</comment>
<dbReference type="CDD" id="cd01743">
    <property type="entry name" value="GATase1_Anthranilate_Synthase"/>
    <property type="match status" value="1"/>
</dbReference>
<keyword evidence="2" id="KW-0057">Aromatic amino acid biosynthesis</keyword>
<sequence>MYNFTENTNCKSEYITKGGIKVIRTKESLKDDDSIAKISKKLVHNKGAIFASDYEYPNRYSRWEFAFTNPCLELRCFQRKFTINSLNKRGDLLLDIIACKLKEIKEVEICVESKEHIEGIVQEANEFFCEEDRSKQVSVFLIIRKIKDIFESKEDSNLGLYGAFGYDLVFQFEPEIELKKERSDKQQDLVLYLPDRLTVVDNESKDGYVLSYEFTTAKGSTEGLKRIERLNNNKIQQCENFNNESSKLGEYASIVSKALDSFRKGDLFEVVPSHLLSKEINMTADEIFYNLREINPSPYGFFINLGDKFLVGSSPEMYVRVEKNRVETCPISGTTKRGKNAIDDSEQIKKLINSNKDEEELTMCTDVDRNDKSRICIPGSVKVIGRRQIEMYSHLIHTVDHVEGYLNDEYDCIDAFLTHMWAVTITGSPKRAAIEWIEEQEKAPREWYGGAVGYILFNGDMNTGLTLRTIRIKNNIAQVRVGATLLIHSQPNEEEEETYTKAAALLESLNRKESLIKDNEKREVDFNVCKNKKILIVDHEDSFVNTLASYIKQLGAHTVTLRYDLAENVLKEDSFDAVVLSPGPGRPKRFNLSNTIKLCLNKKIPIFGVCLGMQGLIEYFGGKLKQLNYPRHGKKLNVKNDLSFNVWSDIGENLQAGLYHSIYCDNIPDSFNIIAKDEEGIAMGIQHKQLPIIAVQFHPESILTAAGNSGIKLLNNVFEELFNFYTVK</sequence>
<dbReference type="KEGG" id="cpas:Clopa_1534"/>
<proteinExistence type="predicted"/>
<accession>R4K7G8</accession>
<dbReference type="EMBL" id="CP003261">
    <property type="protein sequence ID" value="AGK96474.1"/>
    <property type="molecule type" value="Genomic_DNA"/>
</dbReference>
<dbReference type="PRINTS" id="PR00097">
    <property type="entry name" value="ANTSNTHASEII"/>
</dbReference>
<dbReference type="eggNOG" id="COG0512">
    <property type="taxonomic scope" value="Bacteria"/>
</dbReference>
<evidence type="ECO:0000259" key="3">
    <source>
        <dbReference type="Pfam" id="PF00117"/>
    </source>
</evidence>
<protein>
    <recommendedName>
        <fullName evidence="2">Anthranilate synthase</fullName>
        <ecNumber evidence="2">4.1.3.27</ecNumber>
    </recommendedName>
</protein>
<keyword evidence="7" id="KW-1185">Reference proteome</keyword>
<evidence type="ECO:0000313" key="7">
    <source>
        <dbReference type="Proteomes" id="UP000013523"/>
    </source>
</evidence>
<dbReference type="Pfam" id="PF00425">
    <property type="entry name" value="Chorismate_bind"/>
    <property type="match status" value="1"/>
</dbReference>
<dbReference type="PRINTS" id="PR00096">
    <property type="entry name" value="GATASE"/>
</dbReference>
<dbReference type="PANTHER" id="PTHR11236">
    <property type="entry name" value="AMINOBENZOATE/ANTHRANILATE SYNTHASE"/>
    <property type="match status" value="1"/>
</dbReference>
<dbReference type="InterPro" id="IPR006805">
    <property type="entry name" value="Anth_synth_I_N"/>
</dbReference>
<dbReference type="Pfam" id="PF00117">
    <property type="entry name" value="GATase"/>
    <property type="match status" value="1"/>
</dbReference>
<gene>
    <name evidence="6" type="ORF">Clopa_1534</name>
</gene>
<dbReference type="PIRSF" id="PIRSF036934">
    <property type="entry name" value="TrpE-G"/>
    <property type="match status" value="1"/>
</dbReference>
<dbReference type="eggNOG" id="COG0147">
    <property type="taxonomic scope" value="Bacteria"/>
</dbReference>
<dbReference type="InterPro" id="IPR005801">
    <property type="entry name" value="ADC_synthase"/>
</dbReference>
<dbReference type="InterPro" id="IPR017926">
    <property type="entry name" value="GATASE"/>
</dbReference>
<dbReference type="PATRIC" id="fig|86416.3.peg.1510"/>
<evidence type="ECO:0000256" key="1">
    <source>
        <dbReference type="ARBA" id="ARBA00022962"/>
    </source>
</evidence>
<comment type="catalytic activity">
    <reaction evidence="2">
        <text>chorismate + L-glutamine = anthranilate + pyruvate + L-glutamate + H(+)</text>
        <dbReference type="Rhea" id="RHEA:21732"/>
        <dbReference type="ChEBI" id="CHEBI:15361"/>
        <dbReference type="ChEBI" id="CHEBI:15378"/>
        <dbReference type="ChEBI" id="CHEBI:16567"/>
        <dbReference type="ChEBI" id="CHEBI:29748"/>
        <dbReference type="ChEBI" id="CHEBI:29985"/>
        <dbReference type="ChEBI" id="CHEBI:58359"/>
        <dbReference type="EC" id="4.1.3.27"/>
    </reaction>
</comment>
<dbReference type="NCBIfam" id="NF010081">
    <property type="entry name" value="PRK13566.1"/>
    <property type="match status" value="1"/>
</dbReference>
<feature type="domain" description="Anthranilate synthase component I N-terminal" evidence="5">
    <location>
        <begin position="39"/>
        <end position="206"/>
    </location>
</feature>
<dbReference type="InterPro" id="IPR010112">
    <property type="entry name" value="TrpE-G_bact"/>
</dbReference>
<feature type="domain" description="Glutamine amidotransferase" evidence="3">
    <location>
        <begin position="535"/>
        <end position="711"/>
    </location>
</feature>
<dbReference type="SUPFAM" id="SSF56322">
    <property type="entry name" value="ADC synthase"/>
    <property type="match status" value="1"/>
</dbReference>
<evidence type="ECO:0000313" key="6">
    <source>
        <dbReference type="EMBL" id="AGK96474.1"/>
    </source>
</evidence>
<dbReference type="InterPro" id="IPR029062">
    <property type="entry name" value="Class_I_gatase-like"/>
</dbReference>
<dbReference type="EC" id="4.1.3.27" evidence="2"/>
<evidence type="ECO:0000256" key="2">
    <source>
        <dbReference type="PIRNR" id="PIRNR036934"/>
    </source>
</evidence>
<reference evidence="6 7" key="1">
    <citation type="submission" date="2012-01" db="EMBL/GenBank/DDBJ databases">
        <title>Complete sequence of chromosome of Clostridium pasteurianum BC1.</title>
        <authorList>
            <consortium name="US DOE Joint Genome Institute"/>
            <person name="Lucas S."/>
            <person name="Han J."/>
            <person name="Lapidus A."/>
            <person name="Cheng J.-F."/>
            <person name="Goodwin L."/>
            <person name="Pitluck S."/>
            <person name="Peters L."/>
            <person name="Mikhailova N."/>
            <person name="Teshima H."/>
            <person name="Detter J.C."/>
            <person name="Han C."/>
            <person name="Tapia R."/>
            <person name="Land M."/>
            <person name="Hauser L."/>
            <person name="Kyrpides N."/>
            <person name="Ivanova N."/>
            <person name="Pagani I."/>
            <person name="Dunn J."/>
            <person name="Taghavi S."/>
            <person name="Francis A."/>
            <person name="van der Lelie D."/>
            <person name="Woyke T."/>
        </authorList>
    </citation>
    <scope>NUCLEOTIDE SEQUENCE [LARGE SCALE GENOMIC DNA]</scope>
    <source>
        <strain evidence="6 7">BC1</strain>
    </source>
</reference>
<keyword evidence="2" id="KW-0456">Lyase</keyword>
<dbReference type="RefSeq" id="WP_015614795.1">
    <property type="nucleotide sequence ID" value="NC_021182.1"/>
</dbReference>
<keyword evidence="2" id="KW-0822">Tryptophan biosynthesis</keyword>
<dbReference type="PANTHER" id="PTHR11236:SF9">
    <property type="entry name" value="ANTHRANILATE SYNTHASE COMPONENT 1"/>
    <property type="match status" value="1"/>
</dbReference>
<keyword evidence="1" id="KW-0315">Glutamine amidotransferase</keyword>
<dbReference type="InterPro" id="IPR015890">
    <property type="entry name" value="Chorismate_C"/>
</dbReference>
<dbReference type="UniPathway" id="UPA00035">
    <property type="reaction ID" value="UER00040"/>
</dbReference>
<dbReference type="GO" id="GO:0004049">
    <property type="term" value="F:anthranilate synthase activity"/>
    <property type="evidence" value="ECO:0007669"/>
    <property type="project" value="UniProtKB-UniRule"/>
</dbReference>
<dbReference type="AlphaFoldDB" id="R4K7G8"/>
<dbReference type="HOGENOM" id="CLU_006493_3_0_9"/>
<dbReference type="Pfam" id="PF04715">
    <property type="entry name" value="Anth_synt_I_N"/>
    <property type="match status" value="1"/>
</dbReference>
<evidence type="ECO:0000259" key="4">
    <source>
        <dbReference type="Pfam" id="PF00425"/>
    </source>
</evidence>
<name>R4K7G8_CLOPA</name>
<dbReference type="Proteomes" id="UP000013523">
    <property type="component" value="Chromosome"/>
</dbReference>
<dbReference type="Gene3D" id="3.60.120.10">
    <property type="entry name" value="Anthranilate synthase"/>
    <property type="match status" value="1"/>
</dbReference>
<organism evidence="6 7">
    <name type="scientific">Clostridium pasteurianum BC1</name>
    <dbReference type="NCBI Taxonomy" id="86416"/>
    <lineage>
        <taxon>Bacteria</taxon>
        <taxon>Bacillati</taxon>
        <taxon>Bacillota</taxon>
        <taxon>Clostridia</taxon>
        <taxon>Eubacteriales</taxon>
        <taxon>Clostridiaceae</taxon>
        <taxon>Clostridium</taxon>
    </lineage>
</organism>
<dbReference type="GO" id="GO:0000162">
    <property type="term" value="P:L-tryptophan biosynthetic process"/>
    <property type="evidence" value="ECO:0007669"/>
    <property type="project" value="UniProtKB-UniRule"/>
</dbReference>
<dbReference type="STRING" id="86416.Clopa_1534"/>
<dbReference type="SUPFAM" id="SSF52317">
    <property type="entry name" value="Class I glutamine amidotransferase-like"/>
    <property type="match status" value="1"/>
</dbReference>
<evidence type="ECO:0000259" key="5">
    <source>
        <dbReference type="Pfam" id="PF04715"/>
    </source>
</evidence>
<dbReference type="PROSITE" id="PS51273">
    <property type="entry name" value="GATASE_TYPE_1"/>
    <property type="match status" value="1"/>
</dbReference>
<dbReference type="Gene3D" id="3.40.50.880">
    <property type="match status" value="1"/>
</dbReference>
<dbReference type="InterPro" id="IPR019999">
    <property type="entry name" value="Anth_synth_I-like"/>
</dbReference>
<dbReference type="NCBIfam" id="TIGR01815">
    <property type="entry name" value="TrpE-clade3"/>
    <property type="match status" value="1"/>
</dbReference>
<dbReference type="OrthoDB" id="9803598at2"/>